<dbReference type="Proteomes" id="UP000245412">
    <property type="component" value="Unassembled WGS sequence"/>
</dbReference>
<accession>A0AB73T1S2</accession>
<organism evidence="2 3">
    <name type="scientific">Murimonas intestini</name>
    <dbReference type="NCBI Taxonomy" id="1337051"/>
    <lineage>
        <taxon>Bacteria</taxon>
        <taxon>Bacillati</taxon>
        <taxon>Bacillota</taxon>
        <taxon>Clostridia</taxon>
        <taxon>Lachnospirales</taxon>
        <taxon>Lachnospiraceae</taxon>
        <taxon>Murimonas</taxon>
    </lineage>
</organism>
<dbReference type="PIRSF" id="PIRSF020269">
    <property type="entry name" value="DUF1121"/>
    <property type="match status" value="1"/>
</dbReference>
<reference evidence="2 3" key="1">
    <citation type="submission" date="2018-05" db="EMBL/GenBank/DDBJ databases">
        <authorList>
            <person name="Goeker M."/>
            <person name="Huntemann M."/>
            <person name="Clum A."/>
            <person name="Pillay M."/>
            <person name="Palaniappan K."/>
            <person name="Varghese N."/>
            <person name="Mikhailova N."/>
            <person name="Stamatis D."/>
            <person name="Reddy T."/>
            <person name="Daum C."/>
            <person name="Shapiro N."/>
            <person name="Ivanova N."/>
            <person name="Kyrpides N."/>
            <person name="Woyke T."/>
        </authorList>
    </citation>
    <scope>NUCLEOTIDE SEQUENCE [LARGE SCALE GENOMIC DNA]</scope>
    <source>
        <strain evidence="2 3">DSM 26524</strain>
    </source>
</reference>
<dbReference type="SUPFAM" id="SSF100950">
    <property type="entry name" value="NagB/RpiA/CoA transferase-like"/>
    <property type="match status" value="1"/>
</dbReference>
<dbReference type="PANTHER" id="PTHR36179">
    <property type="entry name" value="LUD_DOM DOMAIN-CONTAINING PROTEIN"/>
    <property type="match status" value="1"/>
</dbReference>
<evidence type="ECO:0000313" key="2">
    <source>
        <dbReference type="EMBL" id="PWJ74031.1"/>
    </source>
</evidence>
<dbReference type="EMBL" id="QGGY01000010">
    <property type="protein sequence ID" value="PWJ74031.1"/>
    <property type="molecule type" value="Genomic_DNA"/>
</dbReference>
<evidence type="ECO:0000259" key="1">
    <source>
        <dbReference type="Pfam" id="PF02589"/>
    </source>
</evidence>
<evidence type="ECO:0000313" key="3">
    <source>
        <dbReference type="Proteomes" id="UP000245412"/>
    </source>
</evidence>
<comment type="caution">
    <text evidence="2">The sequence shown here is derived from an EMBL/GenBank/DDBJ whole genome shotgun (WGS) entry which is preliminary data.</text>
</comment>
<dbReference type="Pfam" id="PF02589">
    <property type="entry name" value="LUD_dom"/>
    <property type="match status" value="1"/>
</dbReference>
<gene>
    <name evidence="2" type="ORF">C7383_11071</name>
</gene>
<dbReference type="InterPro" id="IPR009501">
    <property type="entry name" value="UCP020269"/>
</dbReference>
<proteinExistence type="predicted"/>
<protein>
    <submittedName>
        <fullName evidence="2">YkgG family uncharacterized protein</fullName>
    </submittedName>
</protein>
<keyword evidence="3" id="KW-1185">Reference proteome</keyword>
<dbReference type="RefSeq" id="WP_109747372.1">
    <property type="nucleotide sequence ID" value="NZ_CABJAT010000008.1"/>
</dbReference>
<dbReference type="AlphaFoldDB" id="A0AB73T1S2"/>
<dbReference type="InterPro" id="IPR003741">
    <property type="entry name" value="LUD_dom"/>
</dbReference>
<feature type="domain" description="LUD" evidence="1">
    <location>
        <begin position="15"/>
        <end position="205"/>
    </location>
</feature>
<dbReference type="PANTHER" id="PTHR36179:SF2">
    <property type="entry name" value="LUD DOMAIN-CONTAINING PROTEIN"/>
    <property type="match status" value="1"/>
</dbReference>
<sequence>MTPMESFYEKQAAAIIKALEKRGMEGYYCPDGKSAVEKAMSFIPEGSSVSWGGSQTLEECGMMDALKSSSLTLVDRSLARTAEEKKEYYRKAFSVDYYFMSANAVTLDGQLVNIDGTGNRVAALSYGPDHVIMMIGMNKVVHDTDAAIRRAHDQAAPPNAMRLDMKTPCSLTGTCAGCLSPDCICAQTLITRFNRTEGRIKVILIGENYGY</sequence>
<name>A0AB73T1S2_9FIRM</name>
<dbReference type="InterPro" id="IPR037171">
    <property type="entry name" value="NagB/RpiA_transferase-like"/>
</dbReference>